<keyword evidence="8" id="KW-0653">Protein transport</keyword>
<comment type="subcellular location">
    <subcellularLocation>
        <location evidence="1">Cell membrane</location>
        <topology evidence="1">Peripheral membrane protein</topology>
        <orientation evidence="1">Cytoplasmic side</orientation>
    </subcellularLocation>
</comment>
<organism evidence="12 13">
    <name type="scientific">Desulfobaculum xiamenense</name>
    <dbReference type="NCBI Taxonomy" id="995050"/>
    <lineage>
        <taxon>Bacteria</taxon>
        <taxon>Pseudomonadati</taxon>
        <taxon>Thermodesulfobacteriota</taxon>
        <taxon>Desulfovibrionia</taxon>
        <taxon>Desulfovibrionales</taxon>
        <taxon>Desulfovibrionaceae</taxon>
        <taxon>Desulfobaculum</taxon>
    </lineage>
</organism>
<dbReference type="AlphaFoldDB" id="A0A846QIR2"/>
<keyword evidence="5" id="KW-1003">Cell membrane</keyword>
<evidence type="ECO:0000313" key="12">
    <source>
        <dbReference type="EMBL" id="NJB68128.1"/>
    </source>
</evidence>
<accession>A0A846QIR2</accession>
<dbReference type="Proteomes" id="UP000580856">
    <property type="component" value="Unassembled WGS sequence"/>
</dbReference>
<keyword evidence="6" id="KW-0145">Chemotaxis</keyword>
<keyword evidence="7" id="KW-1005">Bacterial flagellum biogenesis</keyword>
<keyword evidence="12" id="KW-0969">Cilium</keyword>
<protein>
    <recommendedName>
        <fullName evidence="3">Flagellar FliJ protein</fullName>
    </recommendedName>
</protein>
<evidence type="ECO:0000313" key="13">
    <source>
        <dbReference type="Proteomes" id="UP000580856"/>
    </source>
</evidence>
<evidence type="ECO:0000256" key="3">
    <source>
        <dbReference type="ARBA" id="ARBA00020392"/>
    </source>
</evidence>
<keyword evidence="10" id="KW-1006">Bacterial flagellum protein export</keyword>
<dbReference type="GO" id="GO:0009288">
    <property type="term" value="C:bacterial-type flagellum"/>
    <property type="evidence" value="ECO:0007669"/>
    <property type="project" value="InterPro"/>
</dbReference>
<dbReference type="GO" id="GO:0006935">
    <property type="term" value="P:chemotaxis"/>
    <property type="evidence" value="ECO:0007669"/>
    <property type="project" value="UniProtKB-KW"/>
</dbReference>
<keyword evidence="11" id="KW-0175">Coiled coil</keyword>
<keyword evidence="9" id="KW-0472">Membrane</keyword>
<dbReference type="Gene3D" id="1.10.287.1700">
    <property type="match status" value="1"/>
</dbReference>
<evidence type="ECO:0000256" key="2">
    <source>
        <dbReference type="ARBA" id="ARBA00010004"/>
    </source>
</evidence>
<evidence type="ECO:0000256" key="6">
    <source>
        <dbReference type="ARBA" id="ARBA00022500"/>
    </source>
</evidence>
<evidence type="ECO:0000256" key="8">
    <source>
        <dbReference type="ARBA" id="ARBA00022927"/>
    </source>
</evidence>
<evidence type="ECO:0000256" key="5">
    <source>
        <dbReference type="ARBA" id="ARBA00022475"/>
    </source>
</evidence>
<evidence type="ECO:0000256" key="7">
    <source>
        <dbReference type="ARBA" id="ARBA00022795"/>
    </source>
</evidence>
<dbReference type="InterPro" id="IPR012823">
    <property type="entry name" value="Flagell_FliJ"/>
</dbReference>
<keyword evidence="12" id="KW-0966">Cell projection</keyword>
<reference evidence="12 13" key="1">
    <citation type="submission" date="2020-03" db="EMBL/GenBank/DDBJ databases">
        <title>Genomic Encyclopedia of Type Strains, Phase IV (KMG-IV): sequencing the most valuable type-strain genomes for metagenomic binning, comparative biology and taxonomic classification.</title>
        <authorList>
            <person name="Goeker M."/>
        </authorList>
    </citation>
    <scope>NUCLEOTIDE SEQUENCE [LARGE SCALE GENOMIC DNA]</scope>
    <source>
        <strain evidence="12 13">DSM 24233</strain>
    </source>
</reference>
<keyword evidence="12" id="KW-0282">Flagellum</keyword>
<dbReference type="GO" id="GO:0005886">
    <property type="term" value="C:plasma membrane"/>
    <property type="evidence" value="ECO:0007669"/>
    <property type="project" value="UniProtKB-SubCell"/>
</dbReference>
<keyword evidence="13" id="KW-1185">Reference proteome</keyword>
<gene>
    <name evidence="12" type="ORF">GGQ74_001801</name>
</gene>
<feature type="coiled-coil region" evidence="11">
    <location>
        <begin position="73"/>
        <end position="134"/>
    </location>
</feature>
<evidence type="ECO:0000256" key="1">
    <source>
        <dbReference type="ARBA" id="ARBA00004413"/>
    </source>
</evidence>
<evidence type="ECO:0000256" key="11">
    <source>
        <dbReference type="SAM" id="Coils"/>
    </source>
</evidence>
<sequence length="147" mass="17352">MAGRFRFKLQRVLEFRAQLEDQARMQLAVAVRAHNEQTALVDRLRDGLARHEAALDGRTRLSEGDLWLWRMYRDRLKHDLAEAEQELFRRAKEVNARRQDLVAKAKERKLLERMRASQEAAFRLEENAREQREADEMATLRFGAGTF</sequence>
<dbReference type="RefSeq" id="WP_167941223.1">
    <property type="nucleotide sequence ID" value="NZ_JAATJA010000002.1"/>
</dbReference>
<evidence type="ECO:0000256" key="4">
    <source>
        <dbReference type="ARBA" id="ARBA00022448"/>
    </source>
</evidence>
<proteinExistence type="inferred from homology"/>
<dbReference type="GO" id="GO:0015031">
    <property type="term" value="P:protein transport"/>
    <property type="evidence" value="ECO:0007669"/>
    <property type="project" value="UniProtKB-KW"/>
</dbReference>
<keyword evidence="4" id="KW-0813">Transport</keyword>
<dbReference type="Pfam" id="PF02050">
    <property type="entry name" value="FliJ"/>
    <property type="match status" value="1"/>
</dbReference>
<comment type="similarity">
    <text evidence="2">Belongs to the FliJ family.</text>
</comment>
<dbReference type="EMBL" id="JAATJA010000002">
    <property type="protein sequence ID" value="NJB68128.1"/>
    <property type="molecule type" value="Genomic_DNA"/>
</dbReference>
<evidence type="ECO:0000256" key="10">
    <source>
        <dbReference type="ARBA" id="ARBA00023225"/>
    </source>
</evidence>
<dbReference type="GO" id="GO:0044781">
    <property type="term" value="P:bacterial-type flagellum organization"/>
    <property type="evidence" value="ECO:0007669"/>
    <property type="project" value="UniProtKB-KW"/>
</dbReference>
<dbReference type="NCBIfam" id="TIGR02473">
    <property type="entry name" value="flagell_FliJ"/>
    <property type="match status" value="1"/>
</dbReference>
<dbReference type="GO" id="GO:0071973">
    <property type="term" value="P:bacterial-type flagellum-dependent cell motility"/>
    <property type="evidence" value="ECO:0007669"/>
    <property type="project" value="InterPro"/>
</dbReference>
<comment type="caution">
    <text evidence="12">The sequence shown here is derived from an EMBL/GenBank/DDBJ whole genome shotgun (WGS) entry which is preliminary data.</text>
</comment>
<dbReference type="InterPro" id="IPR053716">
    <property type="entry name" value="Flag_assembly_chemotaxis_eff"/>
</dbReference>
<name>A0A846QIR2_9BACT</name>
<evidence type="ECO:0000256" key="9">
    <source>
        <dbReference type="ARBA" id="ARBA00023136"/>
    </source>
</evidence>